<keyword evidence="1" id="KW-0812">Transmembrane</keyword>
<keyword evidence="1" id="KW-0472">Membrane</keyword>
<dbReference type="EMBL" id="HBUE01031134">
    <property type="protein sequence ID" value="CAG6456529.1"/>
    <property type="molecule type" value="Transcribed_RNA"/>
</dbReference>
<dbReference type="EMBL" id="HBUE01328857">
    <property type="protein sequence ID" value="CAG6592224.1"/>
    <property type="molecule type" value="Transcribed_RNA"/>
</dbReference>
<keyword evidence="1" id="KW-1133">Transmembrane helix</keyword>
<proteinExistence type="predicted"/>
<feature type="transmembrane region" description="Helical" evidence="1">
    <location>
        <begin position="43"/>
        <end position="63"/>
    </location>
</feature>
<protein>
    <submittedName>
        <fullName evidence="2">(northern house mosquito) hypothetical protein</fullName>
    </submittedName>
</protein>
<dbReference type="EMBL" id="HBUE01328855">
    <property type="protein sequence ID" value="CAG6592221.1"/>
    <property type="molecule type" value="Transcribed_RNA"/>
</dbReference>
<name>A0A8D8AJI0_CULPI</name>
<sequence>MKPGLLQRRIGRALHEHYHGHRPIGLLLVVGGLQNLATLHGLLWLRALGLAWLGLMTLIIGGLQNRTPHRPGLLLVFVGRGCIGGLQNLATLHGLLWLRALGRLHVSVVRFENLMTLVISGLQNRTPNSSGLVDDGLGRWIALLRR</sequence>
<dbReference type="EMBL" id="HBUE01222191">
    <property type="protein sequence ID" value="CAG6540154.1"/>
    <property type="molecule type" value="Transcribed_RNA"/>
</dbReference>
<accession>A0A8D8AJI0</accession>
<evidence type="ECO:0000256" key="1">
    <source>
        <dbReference type="SAM" id="Phobius"/>
    </source>
</evidence>
<dbReference type="EMBL" id="HBUE01031133">
    <property type="protein sequence ID" value="CAG6456528.1"/>
    <property type="molecule type" value="Transcribed_RNA"/>
</dbReference>
<reference evidence="2" key="1">
    <citation type="submission" date="2021-05" db="EMBL/GenBank/DDBJ databases">
        <authorList>
            <person name="Alioto T."/>
            <person name="Alioto T."/>
            <person name="Gomez Garrido J."/>
        </authorList>
    </citation>
    <scope>NUCLEOTIDE SEQUENCE</scope>
</reference>
<dbReference type="AlphaFoldDB" id="A0A8D8AJI0"/>
<evidence type="ECO:0000313" key="2">
    <source>
        <dbReference type="EMBL" id="CAG6456528.1"/>
    </source>
</evidence>
<dbReference type="EMBL" id="HBUE01222193">
    <property type="protein sequence ID" value="CAG6540157.1"/>
    <property type="molecule type" value="Transcribed_RNA"/>
</dbReference>
<organism evidence="2">
    <name type="scientific">Culex pipiens</name>
    <name type="common">House mosquito</name>
    <dbReference type="NCBI Taxonomy" id="7175"/>
    <lineage>
        <taxon>Eukaryota</taxon>
        <taxon>Metazoa</taxon>
        <taxon>Ecdysozoa</taxon>
        <taxon>Arthropoda</taxon>
        <taxon>Hexapoda</taxon>
        <taxon>Insecta</taxon>
        <taxon>Pterygota</taxon>
        <taxon>Neoptera</taxon>
        <taxon>Endopterygota</taxon>
        <taxon>Diptera</taxon>
        <taxon>Nematocera</taxon>
        <taxon>Culicoidea</taxon>
        <taxon>Culicidae</taxon>
        <taxon>Culicinae</taxon>
        <taxon>Culicini</taxon>
        <taxon>Culex</taxon>
        <taxon>Culex</taxon>
    </lineage>
</organism>
<dbReference type="EMBL" id="HBUE01031130">
    <property type="protein sequence ID" value="CAG6456524.1"/>
    <property type="molecule type" value="Transcribed_RNA"/>
</dbReference>